<keyword evidence="2" id="KW-1185">Reference proteome</keyword>
<comment type="caution">
    <text evidence="1">The sequence shown here is derived from an EMBL/GenBank/DDBJ whole genome shotgun (WGS) entry which is preliminary data.</text>
</comment>
<sequence>MLCHVKLLNHRTECLQIVYEALVQALGGPGSESIGEAVLFTDYLQKTESVLTMVQWIPSHEIADGLANKRRKVNSTAAETTYFVRR</sequence>
<reference evidence="1 2" key="1">
    <citation type="journal article" date="2021" name="Elife">
        <title>Chloroplast acquisition without the gene transfer in kleptoplastic sea slugs, Plakobranchus ocellatus.</title>
        <authorList>
            <person name="Maeda T."/>
            <person name="Takahashi S."/>
            <person name="Yoshida T."/>
            <person name="Shimamura S."/>
            <person name="Takaki Y."/>
            <person name="Nagai Y."/>
            <person name="Toyoda A."/>
            <person name="Suzuki Y."/>
            <person name="Arimoto A."/>
            <person name="Ishii H."/>
            <person name="Satoh N."/>
            <person name="Nishiyama T."/>
            <person name="Hasebe M."/>
            <person name="Maruyama T."/>
            <person name="Minagawa J."/>
            <person name="Obokata J."/>
            <person name="Shigenobu S."/>
        </authorList>
    </citation>
    <scope>NUCLEOTIDE SEQUENCE [LARGE SCALE GENOMIC DNA]</scope>
</reference>
<dbReference type="EMBL" id="BLXT01002087">
    <property type="protein sequence ID" value="GFN91079.1"/>
    <property type="molecule type" value="Genomic_DNA"/>
</dbReference>
<name>A0AAV3Z7I0_9GAST</name>
<accession>A0AAV3Z7I0</accession>
<gene>
    <name evidence="1" type="ORF">PoB_001758500</name>
</gene>
<dbReference type="AlphaFoldDB" id="A0AAV3Z7I0"/>
<dbReference type="Proteomes" id="UP000735302">
    <property type="component" value="Unassembled WGS sequence"/>
</dbReference>
<organism evidence="1 2">
    <name type="scientific">Plakobranchus ocellatus</name>
    <dbReference type="NCBI Taxonomy" id="259542"/>
    <lineage>
        <taxon>Eukaryota</taxon>
        <taxon>Metazoa</taxon>
        <taxon>Spiralia</taxon>
        <taxon>Lophotrochozoa</taxon>
        <taxon>Mollusca</taxon>
        <taxon>Gastropoda</taxon>
        <taxon>Heterobranchia</taxon>
        <taxon>Euthyneura</taxon>
        <taxon>Panpulmonata</taxon>
        <taxon>Sacoglossa</taxon>
        <taxon>Placobranchoidea</taxon>
        <taxon>Plakobranchidae</taxon>
        <taxon>Plakobranchus</taxon>
    </lineage>
</organism>
<evidence type="ECO:0000313" key="2">
    <source>
        <dbReference type="Proteomes" id="UP000735302"/>
    </source>
</evidence>
<protein>
    <submittedName>
        <fullName evidence="1">Uncharacterized protein</fullName>
    </submittedName>
</protein>
<evidence type="ECO:0000313" key="1">
    <source>
        <dbReference type="EMBL" id="GFN91079.1"/>
    </source>
</evidence>
<proteinExistence type="predicted"/>